<feature type="transmembrane region" description="Helical" evidence="1">
    <location>
        <begin position="571"/>
        <end position="590"/>
    </location>
</feature>
<feature type="transmembrane region" description="Helical" evidence="1">
    <location>
        <begin position="647"/>
        <end position="672"/>
    </location>
</feature>
<keyword evidence="1" id="KW-0812">Transmembrane</keyword>
<dbReference type="RefSeq" id="WP_053134411.1">
    <property type="nucleotide sequence ID" value="NZ_CP012382.1"/>
</dbReference>
<feature type="transmembrane region" description="Helical" evidence="1">
    <location>
        <begin position="684"/>
        <end position="706"/>
    </location>
</feature>
<evidence type="ECO:0000256" key="1">
    <source>
        <dbReference type="SAM" id="Phobius"/>
    </source>
</evidence>
<feature type="transmembrane region" description="Helical" evidence="1">
    <location>
        <begin position="284"/>
        <end position="306"/>
    </location>
</feature>
<dbReference type="STRING" id="1889.SAM40697_3597"/>
<sequence length="721" mass="75274">MNGGGLRWRLLRMGRAASRAAEAGRIRYFALFAATTVSVLAVCGFLLAASSFDGRAERSQARWPRVAAPESATLLWRATLASVDDRQYDVVYVEPLVSDAPLPPGLSRWPKRGEAVLSPALKAVGPQVRAEYGRTAGTIAPDGLESPSEYFAYVRPTAERLDPDAMTRASGFGVSWAPSLGEHMYNFGSKEFYWAYLALVGLPAGLFVVIAARVGAAARDRRTAILTALGASGTARAWFTVGEACLPIALGASTALAAVAPVLLTDVPLPVVDFVLYVPDARAALPLLMGAVLGVPLAVLAAVVLLQPRYRPGTSTRPVAAKRRREWMLWLFPVALFGTVRGTDLAPYDLRLPVLAAGSVITIALLPGVAGAVVSAAGPVLARFGAARGRVGMLVAGRRLAVGARPVARLVAAVVVAVGLAAQGQIAISLFTDMSDRVHAVEEHLGTSVLRVSTTLSTDTADVASFQRDLGTGVHALAVTRDSRSGRTDLVASCPVWRDLGVECPSAGPAQLRTRHAGLARAVQLERSVGARLYARTGDVTETVRRGDEAALVVLAADGRQLALSRVHQAANAHVAMATTVQVFAMAGTFGGSGEGIAAQRWLELLSVAGVLVIVVVAGIGSVAQFVRTGRELGPVSVLSGSGRVYYAVSVWSLLAPTAFAVCAAVAVTWYVTTPLMADSADRLSTLSAVGGAGLACAAVMAWWGARTASAAGLVWRPRND</sequence>
<keyword evidence="1" id="KW-0472">Membrane</keyword>
<accession>A0A0K2AVI6</accession>
<dbReference type="EMBL" id="CP012382">
    <property type="protein sequence ID" value="AKZ56998.1"/>
    <property type="molecule type" value="Genomic_DNA"/>
</dbReference>
<dbReference type="AlphaFoldDB" id="A0A0K2AVI6"/>
<feature type="transmembrane region" description="Helical" evidence="1">
    <location>
        <begin position="602"/>
        <end position="627"/>
    </location>
</feature>
<feature type="transmembrane region" description="Helical" evidence="1">
    <location>
        <begin position="28"/>
        <end position="49"/>
    </location>
</feature>
<evidence type="ECO:0000313" key="3">
    <source>
        <dbReference type="Proteomes" id="UP000061018"/>
    </source>
</evidence>
<protein>
    <submittedName>
        <fullName evidence="2">Putative permease</fullName>
    </submittedName>
</protein>
<evidence type="ECO:0000313" key="2">
    <source>
        <dbReference type="EMBL" id="AKZ56998.1"/>
    </source>
</evidence>
<gene>
    <name evidence="2" type="ORF">SAM23877_3953</name>
</gene>
<proteinExistence type="predicted"/>
<keyword evidence="1" id="KW-1133">Transmembrane helix</keyword>
<dbReference type="KEGG" id="samb:SAM23877_3953"/>
<feature type="transmembrane region" description="Helical" evidence="1">
    <location>
        <begin position="327"/>
        <end position="343"/>
    </location>
</feature>
<reference evidence="3" key="1">
    <citation type="journal article" date="2015" name="J. Biotechnol.">
        <title>Complete genome sequence of Streptomyces ambofaciens ATCC 23877, the spiramycin producer.</title>
        <authorList>
            <person name="Thibessard A."/>
            <person name="Haas D."/>
            <person name="Gerbaud C."/>
            <person name="Aigle B."/>
            <person name="Lautru S."/>
            <person name="Pernodet J.L."/>
            <person name="Leblond P."/>
        </authorList>
    </citation>
    <scope>NUCLEOTIDE SEQUENCE [LARGE SCALE GENOMIC DNA]</scope>
    <source>
        <strain evidence="3">ATCC 23877 / 3486 / DSM 40053 / JCM 4204 / NBRC 12836 / NRRL B-2516</strain>
    </source>
</reference>
<feature type="transmembrane region" description="Helical" evidence="1">
    <location>
        <begin position="193"/>
        <end position="216"/>
    </location>
</feature>
<organism evidence="2 3">
    <name type="scientific">Streptomyces ambofaciens (strain ATCC 23877 / 3486 / DSM 40053 / JCM 4204 / NBRC 12836 / NRRL B-2516)</name>
    <dbReference type="NCBI Taxonomy" id="278992"/>
    <lineage>
        <taxon>Bacteria</taxon>
        <taxon>Bacillati</taxon>
        <taxon>Actinomycetota</taxon>
        <taxon>Actinomycetes</taxon>
        <taxon>Kitasatosporales</taxon>
        <taxon>Streptomycetaceae</taxon>
        <taxon>Streptomyces</taxon>
    </lineage>
</organism>
<feature type="transmembrane region" description="Helical" evidence="1">
    <location>
        <begin position="355"/>
        <end position="386"/>
    </location>
</feature>
<feature type="transmembrane region" description="Helical" evidence="1">
    <location>
        <begin position="237"/>
        <end position="264"/>
    </location>
</feature>
<name>A0A0K2AVI6_STRA7</name>
<feature type="transmembrane region" description="Helical" evidence="1">
    <location>
        <begin position="407"/>
        <end position="428"/>
    </location>
</feature>
<dbReference type="Proteomes" id="UP000061018">
    <property type="component" value="Chromosome"/>
</dbReference>